<dbReference type="PROSITE" id="PS50066">
    <property type="entry name" value="MADS_BOX_2"/>
    <property type="match status" value="1"/>
</dbReference>
<dbReference type="AlphaFoldDB" id="A0AAE0E3R6"/>
<dbReference type="InterPro" id="IPR036879">
    <property type="entry name" value="TF_MADSbox_sf"/>
</dbReference>
<keyword evidence="5" id="KW-0539">Nucleus</keyword>
<dbReference type="EMBL" id="JANJYJ010000006">
    <property type="protein sequence ID" value="KAK3206652.1"/>
    <property type="molecule type" value="Genomic_DNA"/>
</dbReference>
<comment type="caution">
    <text evidence="8">The sequence shown here is derived from an EMBL/GenBank/DDBJ whole genome shotgun (WGS) entry which is preliminary data.</text>
</comment>
<organism evidence="8 9">
    <name type="scientific">Dipteronia sinensis</name>
    <dbReference type="NCBI Taxonomy" id="43782"/>
    <lineage>
        <taxon>Eukaryota</taxon>
        <taxon>Viridiplantae</taxon>
        <taxon>Streptophyta</taxon>
        <taxon>Embryophyta</taxon>
        <taxon>Tracheophyta</taxon>
        <taxon>Spermatophyta</taxon>
        <taxon>Magnoliopsida</taxon>
        <taxon>eudicotyledons</taxon>
        <taxon>Gunneridae</taxon>
        <taxon>Pentapetalae</taxon>
        <taxon>rosids</taxon>
        <taxon>malvids</taxon>
        <taxon>Sapindales</taxon>
        <taxon>Sapindaceae</taxon>
        <taxon>Hippocastanoideae</taxon>
        <taxon>Acereae</taxon>
        <taxon>Dipteronia</taxon>
    </lineage>
</organism>
<evidence type="ECO:0000313" key="9">
    <source>
        <dbReference type="Proteomes" id="UP001281410"/>
    </source>
</evidence>
<keyword evidence="9" id="KW-1185">Reference proteome</keyword>
<reference evidence="8" key="1">
    <citation type="journal article" date="2023" name="Plant J.">
        <title>Genome sequences and population genomics provide insights into the demographic history, inbreeding, and mutation load of two 'living fossil' tree species of Dipteronia.</title>
        <authorList>
            <person name="Feng Y."/>
            <person name="Comes H.P."/>
            <person name="Chen J."/>
            <person name="Zhu S."/>
            <person name="Lu R."/>
            <person name="Zhang X."/>
            <person name="Li P."/>
            <person name="Qiu J."/>
            <person name="Olsen K.M."/>
            <person name="Qiu Y."/>
        </authorList>
    </citation>
    <scope>NUCLEOTIDE SEQUENCE</scope>
    <source>
        <strain evidence="8">NBL</strain>
    </source>
</reference>
<evidence type="ECO:0000256" key="1">
    <source>
        <dbReference type="ARBA" id="ARBA00004123"/>
    </source>
</evidence>
<keyword evidence="2" id="KW-0805">Transcription regulation</keyword>
<dbReference type="GO" id="GO:0005634">
    <property type="term" value="C:nucleus"/>
    <property type="evidence" value="ECO:0007669"/>
    <property type="project" value="UniProtKB-SubCell"/>
</dbReference>
<evidence type="ECO:0000256" key="5">
    <source>
        <dbReference type="ARBA" id="ARBA00023242"/>
    </source>
</evidence>
<comment type="subcellular location">
    <subcellularLocation>
        <location evidence="1">Nucleus</location>
    </subcellularLocation>
</comment>
<dbReference type="SUPFAM" id="SSF55455">
    <property type="entry name" value="SRF-like"/>
    <property type="match status" value="1"/>
</dbReference>
<keyword evidence="3" id="KW-0238">DNA-binding</keyword>
<dbReference type="Gene3D" id="3.40.1810.10">
    <property type="entry name" value="Transcription factor, MADS-box"/>
    <property type="match status" value="1"/>
</dbReference>
<evidence type="ECO:0000256" key="2">
    <source>
        <dbReference type="ARBA" id="ARBA00023015"/>
    </source>
</evidence>
<proteinExistence type="predicted"/>
<evidence type="ECO:0000256" key="6">
    <source>
        <dbReference type="SAM" id="Coils"/>
    </source>
</evidence>
<dbReference type="PANTHER" id="PTHR48019">
    <property type="entry name" value="SERUM RESPONSE FACTOR HOMOLOG"/>
    <property type="match status" value="1"/>
</dbReference>
<dbReference type="PRINTS" id="PR00404">
    <property type="entry name" value="MADSDOMAIN"/>
</dbReference>
<accession>A0AAE0E3R6</accession>
<keyword evidence="6" id="KW-0175">Coiled coil</keyword>
<evidence type="ECO:0000313" key="8">
    <source>
        <dbReference type="EMBL" id="KAK3206652.1"/>
    </source>
</evidence>
<protein>
    <recommendedName>
        <fullName evidence="7">MADS-box domain-containing protein</fullName>
    </recommendedName>
</protein>
<keyword evidence="4" id="KW-0804">Transcription</keyword>
<name>A0AAE0E3R6_9ROSI</name>
<dbReference type="Proteomes" id="UP001281410">
    <property type="component" value="Unassembled WGS sequence"/>
</dbReference>
<dbReference type="GO" id="GO:0046983">
    <property type="term" value="F:protein dimerization activity"/>
    <property type="evidence" value="ECO:0007669"/>
    <property type="project" value="InterPro"/>
</dbReference>
<dbReference type="InterPro" id="IPR002100">
    <property type="entry name" value="TF_MADSbox"/>
</dbReference>
<feature type="coiled-coil region" evidence="6">
    <location>
        <begin position="92"/>
        <end position="119"/>
    </location>
</feature>
<gene>
    <name evidence="8" type="ORF">Dsin_020698</name>
</gene>
<feature type="domain" description="MADS-box" evidence="7">
    <location>
        <begin position="1"/>
        <end position="61"/>
    </location>
</feature>
<evidence type="ECO:0000256" key="4">
    <source>
        <dbReference type="ARBA" id="ARBA00023163"/>
    </source>
</evidence>
<dbReference type="Pfam" id="PF00319">
    <property type="entry name" value="SRF-TF"/>
    <property type="match status" value="1"/>
</dbReference>
<sequence length="308" mass="34216">MGRVKLQLKKIEHNKSRQVTFSKRKDGLLKKGYELSTLCDVEVALIVFSPAGKLFFFDGKKRVEETLKHYIDLPRYQRGSNFVKSSSGIKSMSELEHRERILEEALKSVSLKKQALENAYNQLQLPPRTLLPQTGSAINFIVGNSNYSLGWIRQLDYTQFLATNFANPIRFQFRVVNPVENTVSGGSDQLQSSTTFHGVGYLEGNAESGGSDQLAPSLVFRSVGYMAGNAVSGGSGQFDYGFLRPPEYDRYFKVDFAPVIQQGMTTTTTARPNQVVGDAAEVAGDVIEGNNGSSSSLHDYREHIPYSF</sequence>
<evidence type="ECO:0000256" key="3">
    <source>
        <dbReference type="ARBA" id="ARBA00023125"/>
    </source>
</evidence>
<dbReference type="GO" id="GO:0003677">
    <property type="term" value="F:DNA binding"/>
    <property type="evidence" value="ECO:0007669"/>
    <property type="project" value="UniProtKB-KW"/>
</dbReference>
<evidence type="ECO:0000259" key="7">
    <source>
        <dbReference type="PROSITE" id="PS50066"/>
    </source>
</evidence>
<dbReference type="InterPro" id="IPR050142">
    <property type="entry name" value="MADS-box/MEF2_TF"/>
</dbReference>
<dbReference type="SMART" id="SM00432">
    <property type="entry name" value="MADS"/>
    <property type="match status" value="1"/>
</dbReference>